<dbReference type="InterPro" id="IPR003661">
    <property type="entry name" value="HisK_dim/P_dom"/>
</dbReference>
<dbReference type="SUPFAM" id="SSF55874">
    <property type="entry name" value="ATPase domain of HSP90 chaperone/DNA topoisomerase II/histidine kinase"/>
    <property type="match status" value="1"/>
</dbReference>
<dbReference type="PROSITE" id="PS50112">
    <property type="entry name" value="PAS"/>
    <property type="match status" value="2"/>
</dbReference>
<sequence>MKKVTTPVLKIDRNFEIISWNTSAEEFLNNIFKKSPKAQLSLEEIFPPGIWTKFHGDFKTNQGIFHNIYTFSETETIEVFSSPSLDDGGNIKCFSLCLKAVSPKENGSSENIVRLKNILENSSLAIFLSDPSGPIVEVNRAACKLFGYSLKELKQLSREDIIQMNSDLETAIAQRNKAGEIRTELVGIKKNGETFPCEVHSVIYTNYEGEKRTSTTIVDISDRKKQELIAENSKQAFQSLFDYNPDAVYSFDLKGNFVDLNQAALNLVEGSREKAREINFLPLIAPEDRDRVMMHSSKAVSGEVQRYQTNFISLKGTKKVLDVTNFPIYVNKKITGVYGIAKDITKQVEIEQKLREEHNMFRAIIDYIPDHIFVINEKHETILTNHSFYKNYYGVENEQESLGLTALEFFDKEEANRVIEDNTQVMNKGIPVINREDIVQDFNGKKNYTLLTKVPFRFGDNKKGLVGISRNITEIKEKEKALEELNEALKKHADELALSNKELEQFAYIASHDLQEPLRMVTSFLTQLKKKYNNKLDDRAQQYIYFAYDGATRMRQIILDLLEYSRVGRVAHKVTAVNLEHLVSEVLSLQKKSIEEKNAKIEIGVLPELEVEEPVLRQLFSNLIGNALKYYSKERQPKIKISSLEKEKYWEFKITDNGIGIEEEFKEQIFIIFQRLHQRDEYDGTGIGLAICKKIVDNFGGKIWVDSIPGEGSSFYFTIPKQF</sequence>
<dbReference type="PROSITE" id="PS50113">
    <property type="entry name" value="PAC"/>
    <property type="match status" value="1"/>
</dbReference>
<keyword evidence="3" id="KW-0597">Phosphoprotein</keyword>
<evidence type="ECO:0000259" key="9">
    <source>
        <dbReference type="PROSITE" id="PS50113"/>
    </source>
</evidence>
<dbReference type="PANTHER" id="PTHR43304">
    <property type="entry name" value="PHYTOCHROME-LIKE PROTEIN CPH1"/>
    <property type="match status" value="1"/>
</dbReference>
<dbReference type="CDD" id="cd00130">
    <property type="entry name" value="PAS"/>
    <property type="match status" value="2"/>
</dbReference>
<feature type="domain" description="Histidine kinase" evidence="7">
    <location>
        <begin position="509"/>
        <end position="723"/>
    </location>
</feature>
<dbReference type="EC" id="2.7.13.3" evidence="2"/>
<keyword evidence="5" id="KW-0418">Kinase</keyword>
<dbReference type="STRING" id="270918.APR42_04470"/>
<dbReference type="InterPro" id="IPR036890">
    <property type="entry name" value="HATPase_C_sf"/>
</dbReference>
<dbReference type="GO" id="GO:0000155">
    <property type="term" value="F:phosphorelay sensor kinase activity"/>
    <property type="evidence" value="ECO:0007669"/>
    <property type="project" value="InterPro"/>
</dbReference>
<dbReference type="InterPro" id="IPR052162">
    <property type="entry name" value="Sensor_kinase/Photoreceptor"/>
</dbReference>
<evidence type="ECO:0000313" key="10">
    <source>
        <dbReference type="EMBL" id="KRG29192.1"/>
    </source>
</evidence>
<evidence type="ECO:0000256" key="6">
    <source>
        <dbReference type="SAM" id="Coils"/>
    </source>
</evidence>
<dbReference type="InterPro" id="IPR001610">
    <property type="entry name" value="PAC"/>
</dbReference>
<dbReference type="PROSITE" id="PS50109">
    <property type="entry name" value="HIS_KIN"/>
    <property type="match status" value="1"/>
</dbReference>
<comment type="catalytic activity">
    <reaction evidence="1">
        <text>ATP + protein L-histidine = ADP + protein N-phospho-L-histidine.</text>
        <dbReference type="EC" id="2.7.13.3"/>
    </reaction>
</comment>
<dbReference type="Gene3D" id="3.30.450.20">
    <property type="entry name" value="PAS domain"/>
    <property type="match status" value="3"/>
</dbReference>
<feature type="domain" description="PAS" evidence="8">
    <location>
        <begin position="233"/>
        <end position="303"/>
    </location>
</feature>
<comment type="caution">
    <text evidence="10">The sequence shown here is derived from an EMBL/GenBank/DDBJ whole genome shotgun (WGS) entry which is preliminary data.</text>
</comment>
<keyword evidence="6" id="KW-0175">Coiled coil</keyword>
<dbReference type="Pfam" id="PF08448">
    <property type="entry name" value="PAS_4"/>
    <property type="match status" value="1"/>
</dbReference>
<evidence type="ECO:0000259" key="7">
    <source>
        <dbReference type="PROSITE" id="PS50109"/>
    </source>
</evidence>
<gene>
    <name evidence="10" type="ORF">APR42_04470</name>
</gene>
<dbReference type="InterPro" id="IPR035965">
    <property type="entry name" value="PAS-like_dom_sf"/>
</dbReference>
<dbReference type="Pfam" id="PF02518">
    <property type="entry name" value="HATPase_c"/>
    <property type="match status" value="1"/>
</dbReference>
<evidence type="ECO:0000256" key="3">
    <source>
        <dbReference type="ARBA" id="ARBA00022553"/>
    </source>
</evidence>
<evidence type="ECO:0000256" key="1">
    <source>
        <dbReference type="ARBA" id="ARBA00000085"/>
    </source>
</evidence>
<dbReference type="FunFam" id="3.30.565.10:FF:000006">
    <property type="entry name" value="Sensor histidine kinase WalK"/>
    <property type="match status" value="1"/>
</dbReference>
<dbReference type="Pfam" id="PF13426">
    <property type="entry name" value="PAS_9"/>
    <property type="match status" value="2"/>
</dbReference>
<evidence type="ECO:0000259" key="8">
    <source>
        <dbReference type="PROSITE" id="PS50112"/>
    </source>
</evidence>
<dbReference type="InterPro" id="IPR036097">
    <property type="entry name" value="HisK_dim/P_sf"/>
</dbReference>
<feature type="coiled-coil region" evidence="6">
    <location>
        <begin position="468"/>
        <end position="502"/>
    </location>
</feature>
<accession>A0A0Q9ZL99</accession>
<organism evidence="10 11">
    <name type="scientific">Salegentibacter mishustinae</name>
    <dbReference type="NCBI Taxonomy" id="270918"/>
    <lineage>
        <taxon>Bacteria</taxon>
        <taxon>Pseudomonadati</taxon>
        <taxon>Bacteroidota</taxon>
        <taxon>Flavobacteriia</taxon>
        <taxon>Flavobacteriales</taxon>
        <taxon>Flavobacteriaceae</taxon>
        <taxon>Salegentibacter</taxon>
    </lineage>
</organism>
<dbReference type="Gene3D" id="1.10.287.130">
    <property type="match status" value="1"/>
</dbReference>
<dbReference type="SMART" id="SM00387">
    <property type="entry name" value="HATPase_c"/>
    <property type="match status" value="1"/>
</dbReference>
<evidence type="ECO:0000256" key="4">
    <source>
        <dbReference type="ARBA" id="ARBA00022679"/>
    </source>
</evidence>
<feature type="domain" description="PAC" evidence="9">
    <location>
        <begin position="305"/>
        <end position="356"/>
    </location>
</feature>
<evidence type="ECO:0000256" key="2">
    <source>
        <dbReference type="ARBA" id="ARBA00012438"/>
    </source>
</evidence>
<reference evidence="10" key="1">
    <citation type="submission" date="2015-10" db="EMBL/GenBank/DDBJ databases">
        <title>Draft genome sequence of Salegentibacter mishustinae KCTC 12263.</title>
        <authorList>
            <person name="Lin W."/>
            <person name="Zheng Q."/>
        </authorList>
    </citation>
    <scope>NUCLEOTIDE SEQUENCE [LARGE SCALE GENOMIC DNA]</scope>
    <source>
        <strain evidence="10">KCTC 12263</strain>
    </source>
</reference>
<dbReference type="Proteomes" id="UP000051643">
    <property type="component" value="Unassembled WGS sequence"/>
</dbReference>
<dbReference type="Pfam" id="PF00512">
    <property type="entry name" value="HisKA"/>
    <property type="match status" value="1"/>
</dbReference>
<dbReference type="SMART" id="SM00388">
    <property type="entry name" value="HisKA"/>
    <property type="match status" value="1"/>
</dbReference>
<dbReference type="RefSeq" id="WP_057481663.1">
    <property type="nucleotide sequence ID" value="NZ_BMWR01000003.1"/>
</dbReference>
<dbReference type="InterPro" id="IPR000700">
    <property type="entry name" value="PAS-assoc_C"/>
</dbReference>
<dbReference type="SUPFAM" id="SSF47384">
    <property type="entry name" value="Homodimeric domain of signal transducing histidine kinase"/>
    <property type="match status" value="1"/>
</dbReference>
<dbReference type="EMBL" id="LKTP01000012">
    <property type="protein sequence ID" value="KRG29192.1"/>
    <property type="molecule type" value="Genomic_DNA"/>
</dbReference>
<dbReference type="CDD" id="cd00082">
    <property type="entry name" value="HisKA"/>
    <property type="match status" value="1"/>
</dbReference>
<dbReference type="Gene3D" id="3.30.565.10">
    <property type="entry name" value="Histidine kinase-like ATPase, C-terminal domain"/>
    <property type="match status" value="1"/>
</dbReference>
<dbReference type="OrthoDB" id="9781208at2"/>
<dbReference type="SUPFAM" id="SSF55785">
    <property type="entry name" value="PYP-like sensor domain (PAS domain)"/>
    <property type="match status" value="3"/>
</dbReference>
<dbReference type="PRINTS" id="PR00344">
    <property type="entry name" value="BCTRLSENSOR"/>
</dbReference>
<keyword evidence="11" id="KW-1185">Reference proteome</keyword>
<dbReference type="InterPro" id="IPR003594">
    <property type="entry name" value="HATPase_dom"/>
</dbReference>
<dbReference type="AlphaFoldDB" id="A0A0Q9ZL99"/>
<dbReference type="InterPro" id="IPR004358">
    <property type="entry name" value="Sig_transdc_His_kin-like_C"/>
</dbReference>
<dbReference type="InterPro" id="IPR000014">
    <property type="entry name" value="PAS"/>
</dbReference>
<evidence type="ECO:0000313" key="11">
    <source>
        <dbReference type="Proteomes" id="UP000051643"/>
    </source>
</evidence>
<dbReference type="InterPro" id="IPR013656">
    <property type="entry name" value="PAS_4"/>
</dbReference>
<proteinExistence type="predicted"/>
<protein>
    <recommendedName>
        <fullName evidence="2">histidine kinase</fullName>
        <ecNumber evidence="2">2.7.13.3</ecNumber>
    </recommendedName>
</protein>
<evidence type="ECO:0000256" key="5">
    <source>
        <dbReference type="ARBA" id="ARBA00022777"/>
    </source>
</evidence>
<dbReference type="SMART" id="SM00086">
    <property type="entry name" value="PAC"/>
    <property type="match status" value="3"/>
</dbReference>
<keyword evidence="4" id="KW-0808">Transferase</keyword>
<feature type="domain" description="PAS" evidence="8">
    <location>
        <begin position="111"/>
        <end position="153"/>
    </location>
</feature>
<dbReference type="NCBIfam" id="TIGR00229">
    <property type="entry name" value="sensory_box"/>
    <property type="match status" value="3"/>
</dbReference>
<dbReference type="PANTHER" id="PTHR43304:SF1">
    <property type="entry name" value="PAC DOMAIN-CONTAINING PROTEIN"/>
    <property type="match status" value="1"/>
</dbReference>
<name>A0A0Q9ZL99_9FLAO</name>
<dbReference type="SMART" id="SM00091">
    <property type="entry name" value="PAS"/>
    <property type="match status" value="3"/>
</dbReference>
<dbReference type="InterPro" id="IPR005467">
    <property type="entry name" value="His_kinase_dom"/>
</dbReference>